<sequence>MTFLLRKNVPFSQWNSYFYLVCILWLWKEIWVESCT</sequence>
<reference evidence="1" key="1">
    <citation type="submission" date="2018-02" db="EMBL/GenBank/DDBJ databases">
        <title>Rhizophora mucronata_Transcriptome.</title>
        <authorList>
            <person name="Meera S.P."/>
            <person name="Sreeshan A."/>
            <person name="Augustine A."/>
        </authorList>
    </citation>
    <scope>NUCLEOTIDE SEQUENCE</scope>
    <source>
        <tissue evidence="1">Leaf</tissue>
    </source>
</reference>
<accession>A0A2P2NWP8</accession>
<dbReference type="AlphaFoldDB" id="A0A2P2NWP8"/>
<dbReference type="EMBL" id="GGEC01066355">
    <property type="protein sequence ID" value="MBX46839.1"/>
    <property type="molecule type" value="Transcribed_RNA"/>
</dbReference>
<proteinExistence type="predicted"/>
<protein>
    <submittedName>
        <fullName evidence="1">Uncharacterized protein</fullName>
    </submittedName>
</protein>
<name>A0A2P2NWP8_RHIMU</name>
<organism evidence="1">
    <name type="scientific">Rhizophora mucronata</name>
    <name type="common">Asiatic mangrove</name>
    <dbReference type="NCBI Taxonomy" id="61149"/>
    <lineage>
        <taxon>Eukaryota</taxon>
        <taxon>Viridiplantae</taxon>
        <taxon>Streptophyta</taxon>
        <taxon>Embryophyta</taxon>
        <taxon>Tracheophyta</taxon>
        <taxon>Spermatophyta</taxon>
        <taxon>Magnoliopsida</taxon>
        <taxon>eudicotyledons</taxon>
        <taxon>Gunneridae</taxon>
        <taxon>Pentapetalae</taxon>
        <taxon>rosids</taxon>
        <taxon>fabids</taxon>
        <taxon>Malpighiales</taxon>
        <taxon>Rhizophoraceae</taxon>
        <taxon>Rhizophora</taxon>
    </lineage>
</organism>
<evidence type="ECO:0000313" key="1">
    <source>
        <dbReference type="EMBL" id="MBX46839.1"/>
    </source>
</evidence>